<dbReference type="Proteomes" id="UP000422232">
    <property type="component" value="Chromosome"/>
</dbReference>
<name>A0A9Q5VM10_PISSA</name>
<evidence type="ECO:0000313" key="2">
    <source>
        <dbReference type="Proteomes" id="UP000422232"/>
    </source>
</evidence>
<dbReference type="EMBL" id="CP038908">
    <property type="protein sequence ID" value="QGO05273.1"/>
    <property type="molecule type" value="Genomic_DNA"/>
</dbReference>
<protein>
    <submittedName>
        <fullName evidence="1">Uncharacterized protein</fullName>
    </submittedName>
</protein>
<dbReference type="RefSeq" id="WP_032126157.1">
    <property type="nucleotide sequence ID" value="NZ_CP012413.1"/>
</dbReference>
<dbReference type="GeneID" id="66741694"/>
<accession>A0A9Q5VM10</accession>
<evidence type="ECO:0000313" key="1">
    <source>
        <dbReference type="EMBL" id="QGO05273.1"/>
    </source>
</evidence>
<keyword evidence="2" id="KW-1185">Reference proteome</keyword>
<proteinExistence type="predicted"/>
<sequence>MPELTFLKIEGYHPSPTQLARVVQEAADESGEKLGKHYFDLQGQLLAEGKLSIKDENLQERKLSKRSVLVAVDLVERAVGEGEEAKLEFFYQQLAGTLPSPSLKERLKTNFDRLTCSDQRFSIIPIHTLRAMEC</sequence>
<organism evidence="1 2">
    <name type="scientific">Piscirickettsia salmonis</name>
    <dbReference type="NCBI Taxonomy" id="1238"/>
    <lineage>
        <taxon>Bacteria</taxon>
        <taxon>Pseudomonadati</taxon>
        <taxon>Pseudomonadota</taxon>
        <taxon>Gammaproteobacteria</taxon>
        <taxon>Thiotrichales</taxon>
        <taxon>Piscirickettsiaceae</taxon>
        <taxon>Piscirickettsia</taxon>
    </lineage>
</organism>
<dbReference type="AlphaFoldDB" id="A0A9Q5VM10"/>
<reference evidence="1 2" key="1">
    <citation type="submission" date="2019-04" db="EMBL/GenBank/DDBJ databases">
        <title>Complete genome sequencing of Piscirickettsia salmonis strain Psal-009.</title>
        <authorList>
            <person name="Schober I."/>
            <person name="Bunk B."/>
            <person name="Sproer C."/>
            <person name="Carril G.P."/>
            <person name="Riedel T."/>
            <person name="Flores-Herrera P.A."/>
            <person name="Nourdin-Galindo G."/>
            <person name="Marshall S.H."/>
            <person name="Overmann J."/>
        </authorList>
    </citation>
    <scope>NUCLEOTIDE SEQUENCE [LARGE SCALE GENOMIC DNA]</scope>
    <source>
        <strain evidence="1 2">Psal-009</strain>
    </source>
</reference>
<gene>
    <name evidence="1" type="ORF">Psal009_01161</name>
</gene>